<gene>
    <name evidence="1" type="ORF">FE392_05845</name>
</gene>
<comment type="caution">
    <text evidence="1">The sequence shown here is derived from an EMBL/GenBank/DDBJ whole genome shotgun (WGS) entry which is preliminary data.</text>
</comment>
<evidence type="ECO:0000313" key="1">
    <source>
        <dbReference type="EMBL" id="MDX7986855.1"/>
    </source>
</evidence>
<proteinExistence type="predicted"/>
<dbReference type="EMBL" id="VCDN01000019">
    <property type="protein sequence ID" value="MDX7986855.1"/>
    <property type="molecule type" value="Genomic_DNA"/>
</dbReference>
<reference evidence="2" key="1">
    <citation type="journal article" date="2024" name="Toxins">
        <title>Genome Sequence Analysis of Native Xenorhabdus Strains Isolated from Entomopathogenic Nematodes in Argentina.</title>
        <authorList>
            <person name="Palma L."/>
            <person name="Frizzo L."/>
            <person name="Kaiser S."/>
            <person name="Berry C."/>
            <person name="Caballero P."/>
            <person name="Bode H.B."/>
            <person name="Del Valle E.E."/>
        </authorList>
    </citation>
    <scope>NUCLEOTIDE SEQUENCE [LARGE SCALE GENOMIC DNA]</scope>
    <source>
        <strain evidence="2">12</strain>
    </source>
</reference>
<accession>A0ABU4S7U8</accession>
<keyword evidence="2" id="KW-1185">Reference proteome</keyword>
<evidence type="ECO:0000313" key="2">
    <source>
        <dbReference type="Proteomes" id="UP001271890"/>
    </source>
</evidence>
<name>A0ABU4S7U8_9GAMM</name>
<protein>
    <submittedName>
        <fullName evidence="1">Uncharacterized protein</fullName>
    </submittedName>
</protein>
<sequence length="59" mass="6550">MQEIKTVLANSPAITEDKLAVMMFYCFQLLSSTNADGVNMLASDGRVLTLQFDNDVIKH</sequence>
<dbReference type="Proteomes" id="UP001271890">
    <property type="component" value="Unassembled WGS sequence"/>
</dbReference>
<organism evidence="1 2">
    <name type="scientific">Xenorhabdus santafensis</name>
    <dbReference type="NCBI Taxonomy" id="2582833"/>
    <lineage>
        <taxon>Bacteria</taxon>
        <taxon>Pseudomonadati</taxon>
        <taxon>Pseudomonadota</taxon>
        <taxon>Gammaproteobacteria</taxon>
        <taxon>Enterobacterales</taxon>
        <taxon>Morganellaceae</taxon>
        <taxon>Xenorhabdus</taxon>
    </lineage>
</organism>